<name>A3Q901_SHELP</name>
<keyword evidence="3" id="KW-1185">Reference proteome</keyword>
<evidence type="ECO:0000259" key="1">
    <source>
        <dbReference type="PROSITE" id="PS51186"/>
    </source>
</evidence>
<dbReference type="AlphaFoldDB" id="A3Q901"/>
<dbReference type="SUPFAM" id="SSF55729">
    <property type="entry name" value="Acyl-CoA N-acyltransferases (Nat)"/>
    <property type="match status" value="2"/>
</dbReference>
<accession>A3Q901</accession>
<reference evidence="2 3" key="1">
    <citation type="submission" date="2007-03" db="EMBL/GenBank/DDBJ databases">
        <title>Complete sequence of Shewanella loihica PV-4.</title>
        <authorList>
            <consortium name="US DOE Joint Genome Institute"/>
            <person name="Copeland A."/>
            <person name="Lucas S."/>
            <person name="Lapidus A."/>
            <person name="Barry K."/>
            <person name="Detter J.C."/>
            <person name="Glavina del Rio T."/>
            <person name="Hammon N."/>
            <person name="Israni S."/>
            <person name="Dalin E."/>
            <person name="Tice H."/>
            <person name="Pitluck S."/>
            <person name="Chain P."/>
            <person name="Malfatti S."/>
            <person name="Shin M."/>
            <person name="Vergez L."/>
            <person name="Schmutz J."/>
            <person name="Larimer F."/>
            <person name="Land M."/>
            <person name="Hauser L."/>
            <person name="Kyrpides N."/>
            <person name="Mikhailova N."/>
            <person name="Romine M.F."/>
            <person name="Serres G."/>
            <person name="Fredrickson J."/>
            <person name="Tiedje J."/>
            <person name="Richardson P."/>
        </authorList>
    </citation>
    <scope>NUCLEOTIDE SEQUENCE [LARGE SCALE GENOMIC DNA]</scope>
    <source>
        <strain evidence="3">ATCC BAA-1088 / PV-4</strain>
    </source>
</reference>
<dbReference type="EMBL" id="CP000606">
    <property type="protein sequence ID" value="ABO21949.1"/>
    <property type="molecule type" value="Genomic_DNA"/>
</dbReference>
<evidence type="ECO:0000313" key="2">
    <source>
        <dbReference type="EMBL" id="ABO21949.1"/>
    </source>
</evidence>
<dbReference type="KEGG" id="slo:Shew_0077"/>
<dbReference type="PROSITE" id="PS51186">
    <property type="entry name" value="GNAT"/>
    <property type="match status" value="2"/>
</dbReference>
<dbReference type="InterPro" id="IPR000182">
    <property type="entry name" value="GNAT_dom"/>
</dbReference>
<dbReference type="HOGENOM" id="CLU_762745_0_0_6"/>
<dbReference type="eggNOG" id="COG1670">
    <property type="taxonomic scope" value="Bacteria"/>
</dbReference>
<dbReference type="SMR" id="A3Q901"/>
<proteinExistence type="predicted"/>
<feature type="domain" description="N-acetyltransferase" evidence="1">
    <location>
        <begin position="185"/>
        <end position="317"/>
    </location>
</feature>
<protein>
    <submittedName>
        <fullName evidence="2">GCN5-related N-acetyltransferase</fullName>
    </submittedName>
</protein>
<dbReference type="Proteomes" id="UP000001558">
    <property type="component" value="Chromosome"/>
</dbReference>
<dbReference type="Gene3D" id="3.40.630.30">
    <property type="match status" value="2"/>
</dbReference>
<feature type="domain" description="N-acetyltransferase" evidence="1">
    <location>
        <begin position="9"/>
        <end position="173"/>
    </location>
</feature>
<dbReference type="PANTHER" id="PTHR43792">
    <property type="entry name" value="GNAT FAMILY, PUTATIVE (AFU_ORTHOLOGUE AFUA_3G00765)-RELATED-RELATED"/>
    <property type="match status" value="1"/>
</dbReference>
<sequence length="317" mass="35789">MIYFETERLICRAFERADLQAFTAYRADPEVARYQSWQDYQYQDALALFENLQQTPFGANGTWMQLALVCRQTQALVGDLALHFIDAQQVEIGFTLASEHQGKGLAREALQGLLVYLFERLGKHRVSAITDVKNRAAWGLLERLGFRREAHYRDNIFFKGSWGSEYGYGLLAREWRQAQVGEPLQEFRLIKRVAPLNDFLRLRQITGLTPRSREAAELGLPLSLFGVHLLAGDRVLAMGRVVGDGALNFELVDIAVDPEYQGRGLGSAIMSAIMAYLDEMAPKGAYITLMADVPALYLKFGFEYSRPASEGMYKLQA</sequence>
<dbReference type="InterPro" id="IPR051531">
    <property type="entry name" value="N-acetyltransferase"/>
</dbReference>
<dbReference type="Pfam" id="PF13302">
    <property type="entry name" value="Acetyltransf_3"/>
    <property type="match status" value="1"/>
</dbReference>
<dbReference type="eggNOG" id="COG0454">
    <property type="taxonomic scope" value="Bacteria"/>
</dbReference>
<gene>
    <name evidence="2" type="ordered locus">Shew_0077</name>
</gene>
<organism evidence="2 3">
    <name type="scientific">Shewanella loihica (strain ATCC BAA-1088 / PV-4)</name>
    <dbReference type="NCBI Taxonomy" id="323850"/>
    <lineage>
        <taxon>Bacteria</taxon>
        <taxon>Pseudomonadati</taxon>
        <taxon>Pseudomonadota</taxon>
        <taxon>Gammaproteobacteria</taxon>
        <taxon>Alteromonadales</taxon>
        <taxon>Shewanellaceae</taxon>
        <taxon>Shewanella</taxon>
    </lineage>
</organism>
<dbReference type="Pfam" id="PF13508">
    <property type="entry name" value="Acetyltransf_7"/>
    <property type="match status" value="1"/>
</dbReference>
<dbReference type="STRING" id="323850.Shew_0077"/>
<evidence type="ECO:0000313" key="3">
    <source>
        <dbReference type="Proteomes" id="UP000001558"/>
    </source>
</evidence>
<dbReference type="GO" id="GO:0016747">
    <property type="term" value="F:acyltransferase activity, transferring groups other than amino-acyl groups"/>
    <property type="evidence" value="ECO:0007669"/>
    <property type="project" value="InterPro"/>
</dbReference>
<dbReference type="CDD" id="cd04301">
    <property type="entry name" value="NAT_SF"/>
    <property type="match status" value="1"/>
</dbReference>
<dbReference type="InterPro" id="IPR016181">
    <property type="entry name" value="Acyl_CoA_acyltransferase"/>
</dbReference>
<dbReference type="PANTHER" id="PTHR43792:SF1">
    <property type="entry name" value="N-ACETYLTRANSFERASE DOMAIN-CONTAINING PROTEIN"/>
    <property type="match status" value="1"/>
</dbReference>
<keyword evidence="2" id="KW-0808">Transferase</keyword>